<dbReference type="Proteomes" id="UP000789405">
    <property type="component" value="Unassembled WGS sequence"/>
</dbReference>
<protein>
    <submittedName>
        <fullName evidence="1">17333_t:CDS:1</fullName>
    </submittedName>
</protein>
<comment type="caution">
    <text evidence="1">The sequence shown here is derived from an EMBL/GenBank/DDBJ whole genome shotgun (WGS) entry which is preliminary data.</text>
</comment>
<feature type="non-terminal residue" evidence="1">
    <location>
        <position position="75"/>
    </location>
</feature>
<organism evidence="1 2">
    <name type="scientific">Dentiscutata erythropus</name>
    <dbReference type="NCBI Taxonomy" id="1348616"/>
    <lineage>
        <taxon>Eukaryota</taxon>
        <taxon>Fungi</taxon>
        <taxon>Fungi incertae sedis</taxon>
        <taxon>Mucoromycota</taxon>
        <taxon>Glomeromycotina</taxon>
        <taxon>Glomeromycetes</taxon>
        <taxon>Diversisporales</taxon>
        <taxon>Gigasporaceae</taxon>
        <taxon>Dentiscutata</taxon>
    </lineage>
</organism>
<accession>A0A9N9JV49</accession>
<dbReference type="EMBL" id="CAJVPY010030101">
    <property type="protein sequence ID" value="CAG8795018.1"/>
    <property type="molecule type" value="Genomic_DNA"/>
</dbReference>
<evidence type="ECO:0000313" key="1">
    <source>
        <dbReference type="EMBL" id="CAG8795018.1"/>
    </source>
</evidence>
<proteinExistence type="predicted"/>
<gene>
    <name evidence="1" type="ORF">DERYTH_LOCUS22187</name>
</gene>
<feature type="non-terminal residue" evidence="1">
    <location>
        <position position="1"/>
    </location>
</feature>
<evidence type="ECO:0000313" key="2">
    <source>
        <dbReference type="Proteomes" id="UP000789405"/>
    </source>
</evidence>
<sequence length="75" mass="8878">NSKDNFTFNLVEVCSSRNTYETDKSFDQLNTYKNIQRTDIKDLLFHGDFLEVDEDIEPLHLGILENDFNQLITYE</sequence>
<dbReference type="AlphaFoldDB" id="A0A9N9JV49"/>
<name>A0A9N9JV49_9GLOM</name>
<keyword evidence="2" id="KW-1185">Reference proteome</keyword>
<reference evidence="1" key="1">
    <citation type="submission" date="2021-06" db="EMBL/GenBank/DDBJ databases">
        <authorList>
            <person name="Kallberg Y."/>
            <person name="Tangrot J."/>
            <person name="Rosling A."/>
        </authorList>
    </citation>
    <scope>NUCLEOTIDE SEQUENCE</scope>
    <source>
        <strain evidence="1">MA453B</strain>
    </source>
</reference>